<keyword evidence="17" id="KW-1185">Reference proteome</keyword>
<keyword evidence="9" id="KW-0408">Iron</keyword>
<comment type="caution">
    <text evidence="16">The sequence shown here is derived from an EMBL/GenBank/DDBJ whole genome shotgun (WGS) entry which is preliminary data.</text>
</comment>
<keyword evidence="6" id="KW-0808">Transferase</keyword>
<dbReference type="Proteomes" id="UP000693970">
    <property type="component" value="Unassembled WGS sequence"/>
</dbReference>
<evidence type="ECO:0000256" key="1">
    <source>
        <dbReference type="ARBA" id="ARBA00001966"/>
    </source>
</evidence>
<dbReference type="EC" id="2.5.1.108" evidence="4"/>
<keyword evidence="7" id="KW-0949">S-adenosyl-L-methionine</keyword>
<feature type="compositionally biased region" description="Low complexity" evidence="15">
    <location>
        <begin position="48"/>
        <end position="59"/>
    </location>
</feature>
<dbReference type="FunFam" id="3.40.50.11860:FF:000002">
    <property type="entry name" value="2-(3-amino-3-carboxypropyl)histidine synthase subunit 1"/>
    <property type="match status" value="1"/>
</dbReference>
<protein>
    <recommendedName>
        <fullName evidence="5">2-(3-amino-3-carboxypropyl)histidine synthase subunit 1</fullName>
        <ecNumber evidence="4">2.5.1.108</ecNumber>
    </recommendedName>
    <alternativeName>
        <fullName evidence="12">Diphthamide biosynthesis protein 1</fullName>
    </alternativeName>
    <alternativeName>
        <fullName evidence="13">Diphtheria toxin resistance protein 1</fullName>
    </alternativeName>
    <alternativeName>
        <fullName evidence="11">S-adenosyl-L-methionine:L-histidine 3-amino-3-carboxypropyltransferase 1</fullName>
    </alternativeName>
</protein>
<reference evidence="16" key="1">
    <citation type="journal article" date="2021" name="Sci. Rep.">
        <title>Diploid genomic architecture of Nitzschia inconspicua, an elite biomass production diatom.</title>
        <authorList>
            <person name="Oliver A."/>
            <person name="Podell S."/>
            <person name="Pinowska A."/>
            <person name="Traller J.C."/>
            <person name="Smith S.R."/>
            <person name="McClure R."/>
            <person name="Beliaev A."/>
            <person name="Bohutskyi P."/>
            <person name="Hill E.A."/>
            <person name="Rabines A."/>
            <person name="Zheng H."/>
            <person name="Allen L.Z."/>
            <person name="Kuo A."/>
            <person name="Grigoriev I.V."/>
            <person name="Allen A.E."/>
            <person name="Hazlebeck D."/>
            <person name="Allen E.E."/>
        </authorList>
    </citation>
    <scope>NUCLEOTIDE SEQUENCE</scope>
    <source>
        <strain evidence="16">Hildebrandi</strain>
    </source>
</reference>
<dbReference type="FunFam" id="3.40.50.11850:FF:000002">
    <property type="entry name" value="2-(3-amino-3-carboxypropyl)histidine synthase subunit 1"/>
    <property type="match status" value="1"/>
</dbReference>
<comment type="similarity">
    <text evidence="3">Belongs to the DPH1/DPH2 family. DPH1 subfamily.</text>
</comment>
<dbReference type="NCBIfam" id="TIGR00322">
    <property type="entry name" value="diphth2_R"/>
    <property type="match status" value="1"/>
</dbReference>
<evidence type="ECO:0000256" key="10">
    <source>
        <dbReference type="ARBA" id="ARBA00023014"/>
    </source>
</evidence>
<name>A0A9K3P7S6_9STRA</name>
<comment type="cofactor">
    <cofactor evidence="1">
        <name>[4Fe-4S] cluster</name>
        <dbReference type="ChEBI" id="CHEBI:49883"/>
    </cofactor>
</comment>
<evidence type="ECO:0000313" key="17">
    <source>
        <dbReference type="Proteomes" id="UP000693970"/>
    </source>
</evidence>
<feature type="region of interest" description="Disordered" evidence="15">
    <location>
        <begin position="48"/>
        <end position="68"/>
    </location>
</feature>
<evidence type="ECO:0000313" key="16">
    <source>
        <dbReference type="EMBL" id="KAG7337543.1"/>
    </source>
</evidence>
<evidence type="ECO:0000256" key="11">
    <source>
        <dbReference type="ARBA" id="ARBA00031690"/>
    </source>
</evidence>
<evidence type="ECO:0000256" key="15">
    <source>
        <dbReference type="SAM" id="MobiDB-lite"/>
    </source>
</evidence>
<organism evidence="16 17">
    <name type="scientific">Nitzschia inconspicua</name>
    <dbReference type="NCBI Taxonomy" id="303405"/>
    <lineage>
        <taxon>Eukaryota</taxon>
        <taxon>Sar</taxon>
        <taxon>Stramenopiles</taxon>
        <taxon>Ochrophyta</taxon>
        <taxon>Bacillariophyta</taxon>
        <taxon>Bacillariophyceae</taxon>
        <taxon>Bacillariophycidae</taxon>
        <taxon>Bacillariales</taxon>
        <taxon>Bacillariaceae</taxon>
        <taxon>Nitzschia</taxon>
    </lineage>
</organism>
<dbReference type="AlphaFoldDB" id="A0A9K3P7S6"/>
<keyword evidence="8" id="KW-0479">Metal-binding</keyword>
<keyword evidence="10" id="KW-0411">Iron-sulfur</keyword>
<evidence type="ECO:0000256" key="6">
    <source>
        <dbReference type="ARBA" id="ARBA00022679"/>
    </source>
</evidence>
<evidence type="ECO:0000256" key="4">
    <source>
        <dbReference type="ARBA" id="ARBA00012221"/>
    </source>
</evidence>
<evidence type="ECO:0000256" key="14">
    <source>
        <dbReference type="ARBA" id="ARBA00048403"/>
    </source>
</evidence>
<evidence type="ECO:0000256" key="9">
    <source>
        <dbReference type="ARBA" id="ARBA00023004"/>
    </source>
</evidence>
<dbReference type="SFLD" id="SFLDS00032">
    <property type="entry name" value="Radical_SAM_3-amino-3-carboxyp"/>
    <property type="match status" value="1"/>
</dbReference>
<proteinExistence type="inferred from homology"/>
<sequence>MTTTNENDNVTVATVAADVANSSNDSQSNFTINTPELSASCCTKSQQELQQQKQQQQPRVVRRRRRNQAKDDAIVIDPKLLETAMKESNLPSAYSFEITKTVQRILQLNARHVALQMPEGLLLYASVLADVLKRLVAATCRKISTNDTVPTDVSSLQVSILGDVTYGACCVDDLGAQALGCDLLVHYGHSCLVPIQHTAIPCLYVFVEITIDVDHLIECFQLTMQEQIRQNGNCNDASLLPHVYLLGTIQFRHALSQAKTMLQEKGYDVSIPQAKPLSPGEVLGCTSPVLATTTAESTSDGHHVNALVLFVADGRFHLESTLISNPQIPLFLRYDPYSKTMTEESYQHDQMHTIRRAAIRKAQNGKVFGIILGTLGRQGNPAILHRLQTLLRAHDKRSFVMLASEITPSKLALFGSKVDAWVQIACPRLSVDWGHHLSPTTPVLNPYELFVCLGETEFQERYPMDYYASAGGPWRSFCGRNNNDIVILELLYTIERMNNTF</sequence>
<evidence type="ECO:0000256" key="13">
    <source>
        <dbReference type="ARBA" id="ARBA00032789"/>
    </source>
</evidence>
<accession>A0A9K3P7S6</accession>
<evidence type="ECO:0000256" key="8">
    <source>
        <dbReference type="ARBA" id="ARBA00022723"/>
    </source>
</evidence>
<evidence type="ECO:0000256" key="5">
    <source>
        <dbReference type="ARBA" id="ARBA00021915"/>
    </source>
</evidence>
<dbReference type="GO" id="GO:0051536">
    <property type="term" value="F:iron-sulfur cluster binding"/>
    <property type="evidence" value="ECO:0007669"/>
    <property type="project" value="UniProtKB-KW"/>
</dbReference>
<reference evidence="16" key="2">
    <citation type="submission" date="2021-04" db="EMBL/GenBank/DDBJ databases">
        <authorList>
            <person name="Podell S."/>
        </authorList>
    </citation>
    <scope>NUCLEOTIDE SEQUENCE</scope>
    <source>
        <strain evidence="16">Hildebrandi</strain>
    </source>
</reference>
<dbReference type="PANTHER" id="PTHR10762:SF1">
    <property type="entry name" value="2-(3-AMINO-3-CARBOXYPROPYL)HISTIDINE SYNTHASE SUBUNIT 1"/>
    <property type="match status" value="1"/>
</dbReference>
<dbReference type="PANTHER" id="PTHR10762">
    <property type="entry name" value="DIPHTHAMIDE BIOSYNTHESIS PROTEIN"/>
    <property type="match status" value="1"/>
</dbReference>
<dbReference type="EMBL" id="JAGRRH010000081">
    <property type="protein sequence ID" value="KAG7337543.1"/>
    <property type="molecule type" value="Genomic_DNA"/>
</dbReference>
<evidence type="ECO:0000256" key="7">
    <source>
        <dbReference type="ARBA" id="ARBA00022691"/>
    </source>
</evidence>
<evidence type="ECO:0000256" key="3">
    <source>
        <dbReference type="ARBA" id="ARBA00010173"/>
    </source>
</evidence>
<gene>
    <name evidence="16" type="ORF">IV203_018989</name>
</gene>
<comment type="pathway">
    <text evidence="2">Protein modification; peptidyl-diphthamide biosynthesis.</text>
</comment>
<dbReference type="Pfam" id="PF01866">
    <property type="entry name" value="Diphthamide_syn"/>
    <property type="match status" value="1"/>
</dbReference>
<comment type="catalytic activity">
    <reaction evidence="14">
        <text>L-histidyl-[translation elongation factor 2] + S-adenosyl-L-methionine = 2-[(3S)-amino-3-carboxypropyl]-L-histidyl-[translation elongation factor 2] + S-methyl-5'-thioadenosine + H(+)</text>
        <dbReference type="Rhea" id="RHEA:36783"/>
        <dbReference type="Rhea" id="RHEA-COMP:9748"/>
        <dbReference type="Rhea" id="RHEA-COMP:9749"/>
        <dbReference type="ChEBI" id="CHEBI:15378"/>
        <dbReference type="ChEBI" id="CHEBI:17509"/>
        <dbReference type="ChEBI" id="CHEBI:29979"/>
        <dbReference type="ChEBI" id="CHEBI:59789"/>
        <dbReference type="ChEBI" id="CHEBI:73995"/>
        <dbReference type="EC" id="2.5.1.108"/>
    </reaction>
</comment>
<dbReference type="FunFam" id="3.40.50.11840:FF:000001">
    <property type="entry name" value="2-(3-amino-3-carboxypropyl)histidine synthase subunit 1"/>
    <property type="match status" value="1"/>
</dbReference>
<dbReference type="GO" id="GO:0046872">
    <property type="term" value="F:metal ion binding"/>
    <property type="evidence" value="ECO:0007669"/>
    <property type="project" value="UniProtKB-KW"/>
</dbReference>
<dbReference type="GO" id="GO:0017183">
    <property type="term" value="P:protein histidyl modification to diphthamide"/>
    <property type="evidence" value="ECO:0007669"/>
    <property type="project" value="InterPro"/>
</dbReference>
<dbReference type="OrthoDB" id="1649088at2759"/>
<dbReference type="SFLD" id="SFLDG01121">
    <property type="entry name" value="Diphthamide_biosynthesis"/>
    <property type="match status" value="1"/>
</dbReference>
<dbReference type="GO" id="GO:0090560">
    <property type="term" value="F:2-(3-amino-3-carboxypropyl)histidine synthase activity"/>
    <property type="evidence" value="ECO:0007669"/>
    <property type="project" value="UniProtKB-EC"/>
</dbReference>
<dbReference type="InterPro" id="IPR016435">
    <property type="entry name" value="DPH1/DPH2"/>
</dbReference>
<evidence type="ECO:0000256" key="2">
    <source>
        <dbReference type="ARBA" id="ARBA00005156"/>
    </source>
</evidence>
<evidence type="ECO:0000256" key="12">
    <source>
        <dbReference type="ARBA" id="ARBA00032574"/>
    </source>
</evidence>